<dbReference type="OrthoDB" id="8419893at2"/>
<keyword evidence="3" id="KW-1185">Reference proteome</keyword>
<proteinExistence type="predicted"/>
<evidence type="ECO:0000256" key="1">
    <source>
        <dbReference type="SAM" id="SignalP"/>
    </source>
</evidence>
<name>A0A6N8SIA7_9HYPH</name>
<feature type="signal peptide" evidence="1">
    <location>
        <begin position="1"/>
        <end position="21"/>
    </location>
</feature>
<dbReference type="AlphaFoldDB" id="A0A6N8SIA7"/>
<gene>
    <name evidence="2" type="ORF">GR138_23685</name>
</gene>
<sequence length="170" mass="18234">MIGRVFLIAAFMGLAFPAAAAARPLDPLLEGFDDACAYSDALATLLQSSYAFARKEGTLSMPAGYEAMFGPPSVKPENEYLQVTLPVVDGTWRGVPVKEIEVYITALESGFIYHAVLFQPDALKAAEAAFKQRGIAAQKKLAAQDDSGFGWDTGFAIIDGAPRYQCDLST</sequence>
<dbReference type="RefSeq" id="WP_160861703.1">
    <property type="nucleotide sequence ID" value="NZ_WUMK01000009.1"/>
</dbReference>
<keyword evidence="1" id="KW-0732">Signal</keyword>
<evidence type="ECO:0008006" key="4">
    <source>
        <dbReference type="Google" id="ProtNLM"/>
    </source>
</evidence>
<accession>A0A6N8SIA7</accession>
<evidence type="ECO:0000313" key="2">
    <source>
        <dbReference type="EMBL" id="MXN48217.1"/>
    </source>
</evidence>
<reference evidence="2 3" key="1">
    <citation type="submission" date="2019-12" db="EMBL/GenBank/DDBJ databases">
        <title>Shinella kummerowiae sp. nov., a symbiotic bacterium isolated from root nodules of the herbal legume Kummerowia stipulacea.</title>
        <authorList>
            <person name="Gao J."/>
        </authorList>
    </citation>
    <scope>NUCLEOTIDE SEQUENCE [LARGE SCALE GENOMIC DNA]</scope>
    <source>
        <strain evidence="2 3">CCBAU 25048</strain>
    </source>
</reference>
<organism evidence="2 3">
    <name type="scientific">Shinella kummerowiae</name>
    <dbReference type="NCBI Taxonomy" id="417745"/>
    <lineage>
        <taxon>Bacteria</taxon>
        <taxon>Pseudomonadati</taxon>
        <taxon>Pseudomonadota</taxon>
        <taxon>Alphaproteobacteria</taxon>
        <taxon>Hyphomicrobiales</taxon>
        <taxon>Rhizobiaceae</taxon>
        <taxon>Shinella</taxon>
    </lineage>
</organism>
<dbReference type="EMBL" id="WUMK01000009">
    <property type="protein sequence ID" value="MXN48217.1"/>
    <property type="molecule type" value="Genomic_DNA"/>
</dbReference>
<feature type="chain" id="PRO_5027075743" description="DUF4864 domain-containing protein" evidence="1">
    <location>
        <begin position="22"/>
        <end position="170"/>
    </location>
</feature>
<evidence type="ECO:0000313" key="3">
    <source>
        <dbReference type="Proteomes" id="UP000435802"/>
    </source>
</evidence>
<protein>
    <recommendedName>
        <fullName evidence="4">DUF4864 domain-containing protein</fullName>
    </recommendedName>
</protein>
<comment type="caution">
    <text evidence="2">The sequence shown here is derived from an EMBL/GenBank/DDBJ whole genome shotgun (WGS) entry which is preliminary data.</text>
</comment>
<dbReference type="Proteomes" id="UP000435802">
    <property type="component" value="Unassembled WGS sequence"/>
</dbReference>